<proteinExistence type="predicted"/>
<accession>A0ABP1EBK3</accession>
<reference evidence="2" key="1">
    <citation type="submission" date="2024-04" db="EMBL/GenBank/DDBJ databases">
        <authorList>
            <person name="Shaw F."/>
            <person name="Minotto A."/>
        </authorList>
    </citation>
    <scope>NUCLEOTIDE SEQUENCE [LARGE SCALE GENOMIC DNA]</scope>
</reference>
<gene>
    <name evidence="1" type="ORF">GFSPODELE1_LOCUS10890</name>
</gene>
<dbReference type="Proteomes" id="UP001497453">
    <property type="component" value="Chromosome 9"/>
</dbReference>
<organism evidence="1 2">
    <name type="scientific">Somion occarium</name>
    <dbReference type="NCBI Taxonomy" id="3059160"/>
    <lineage>
        <taxon>Eukaryota</taxon>
        <taxon>Fungi</taxon>
        <taxon>Dikarya</taxon>
        <taxon>Basidiomycota</taxon>
        <taxon>Agaricomycotina</taxon>
        <taxon>Agaricomycetes</taxon>
        <taxon>Polyporales</taxon>
        <taxon>Cerrenaceae</taxon>
        <taxon>Somion</taxon>
    </lineage>
</organism>
<evidence type="ECO:0000313" key="2">
    <source>
        <dbReference type="Proteomes" id="UP001497453"/>
    </source>
</evidence>
<name>A0ABP1EBK3_9APHY</name>
<dbReference type="EMBL" id="OZ037952">
    <property type="protein sequence ID" value="CAL1716728.1"/>
    <property type="molecule type" value="Genomic_DNA"/>
</dbReference>
<protein>
    <submittedName>
        <fullName evidence="1">Uncharacterized protein</fullName>
    </submittedName>
</protein>
<evidence type="ECO:0000313" key="1">
    <source>
        <dbReference type="EMBL" id="CAL1716728.1"/>
    </source>
</evidence>
<keyword evidence="2" id="KW-1185">Reference proteome</keyword>
<sequence>MHLYRVSGIALRNRSFSRSQSSVATAAYPDRVQAYPFAFGLDKALRYAGRLVGSISHSPIRSEAAYYLRSHAVSPIQPEFAAAIYLPTWVIDAEVKADFWPKPDNETPARKRKVTGYLVNSFMPGFALEPFSRLNFKSDDLQEYLLLPFSKLMEEQHDQKITCIPFAFTPFSLPSLVRKLKDVDHAVKLGSLKAHVMAAYPILIPVYALQYKHRPQLQDDQNANKIFSIILEAYRPNGNLFLDNSHKMFKPEEQEFIIDGPQKSTGMQQPFDVQTPGAPQVPMGLADLITTLFGRESAMAAYFSHWKEENPSEEIDWKDLRIREYADEEVEINRDFLSWGQFESFYSSRSDLLASIHDPVRAAQVTRDTLALLGDSTVMKVRPKLVDIARRGSWFTRSWAYDTEIEPISVREIAERAKEMRSERKPEWLAKWQTQRRMKGKQLWF</sequence>